<dbReference type="RefSeq" id="WP_014080907.1">
    <property type="nucleotide sequence ID" value="NZ_CAKMUY010000018.1"/>
</dbReference>
<dbReference type="InterPro" id="IPR023198">
    <property type="entry name" value="PGP-like_dom2"/>
</dbReference>
<dbReference type="GO" id="GO:0008967">
    <property type="term" value="F:phosphoglycolate phosphatase activity"/>
    <property type="evidence" value="ECO:0007669"/>
    <property type="project" value="TreeGrafter"/>
</dbReference>
<name>A0A174F0V8_9FIRM</name>
<evidence type="ECO:0000313" key="1">
    <source>
        <dbReference type="EMBL" id="RGS38897.1"/>
    </source>
</evidence>
<sequence length="217" mass="24174">MKKYETVIFDLDGTLLYTLEDLTKATNYALRRMNMPERTLDDVRRFVGNGVARLIELAVPEGTAPEVFEQTLAIFREYYDIHCNDNTKAYDGVIDLLRELKADGYALAIVSNKPDSAVKELAEIYFEGIVKVAIGESAGVAKKPAPDTVYAALKELGMPKEGAVYVGDSEVDVMTAKNSGLPCISVLWGFREEAFLKEHGADHFVREPEEIRDFLNA</sequence>
<dbReference type="InterPro" id="IPR036412">
    <property type="entry name" value="HAD-like_sf"/>
</dbReference>
<dbReference type="GO" id="GO:0006281">
    <property type="term" value="P:DNA repair"/>
    <property type="evidence" value="ECO:0007669"/>
    <property type="project" value="TreeGrafter"/>
</dbReference>
<dbReference type="AlphaFoldDB" id="A0A174F0V8"/>
<comment type="caution">
    <text evidence="1">The sequence shown here is derived from an EMBL/GenBank/DDBJ whole genome shotgun (WGS) entry which is preliminary data.</text>
</comment>
<organism evidence="1 2">
    <name type="scientific">Roseburia hominis</name>
    <dbReference type="NCBI Taxonomy" id="301301"/>
    <lineage>
        <taxon>Bacteria</taxon>
        <taxon>Bacillati</taxon>
        <taxon>Bacillota</taxon>
        <taxon>Clostridia</taxon>
        <taxon>Lachnospirales</taxon>
        <taxon>Lachnospiraceae</taxon>
        <taxon>Roseburia</taxon>
    </lineage>
</organism>
<dbReference type="NCBIfam" id="TIGR01549">
    <property type="entry name" value="HAD-SF-IA-v1"/>
    <property type="match status" value="1"/>
</dbReference>
<dbReference type="PANTHER" id="PTHR43434">
    <property type="entry name" value="PHOSPHOGLYCOLATE PHOSPHATASE"/>
    <property type="match status" value="1"/>
</dbReference>
<keyword evidence="1" id="KW-0378">Hydrolase</keyword>
<dbReference type="SFLD" id="SFLDG01129">
    <property type="entry name" value="C1.5:_HAD__Beta-PGM__Phosphata"/>
    <property type="match status" value="1"/>
</dbReference>
<dbReference type="OMA" id="YLCGKFG"/>
<dbReference type="InterPro" id="IPR041492">
    <property type="entry name" value="HAD_2"/>
</dbReference>
<reference evidence="1 2" key="1">
    <citation type="submission" date="2018-08" db="EMBL/GenBank/DDBJ databases">
        <title>A genome reference for cultivated species of the human gut microbiota.</title>
        <authorList>
            <person name="Zou Y."/>
            <person name="Xue W."/>
            <person name="Luo G."/>
        </authorList>
    </citation>
    <scope>NUCLEOTIDE SEQUENCE [LARGE SCALE GENOMIC DNA]</scope>
    <source>
        <strain evidence="1 2">AF22-12AC</strain>
    </source>
</reference>
<dbReference type="InterPro" id="IPR023214">
    <property type="entry name" value="HAD_sf"/>
</dbReference>
<dbReference type="FunFam" id="3.40.50.1000:FF:000022">
    <property type="entry name" value="Phosphoglycolate phosphatase"/>
    <property type="match status" value="1"/>
</dbReference>
<dbReference type="SFLD" id="SFLDS00003">
    <property type="entry name" value="Haloacid_Dehalogenase"/>
    <property type="match status" value="1"/>
</dbReference>
<accession>A0A174F0V8</accession>
<dbReference type="InterPro" id="IPR006549">
    <property type="entry name" value="HAD-SF_hydro_IIIA"/>
</dbReference>
<dbReference type="Gene3D" id="3.40.50.1000">
    <property type="entry name" value="HAD superfamily/HAD-like"/>
    <property type="match status" value="1"/>
</dbReference>
<dbReference type="SFLD" id="SFLDG01135">
    <property type="entry name" value="C1.5.6:_HAD__Beta-PGM__Phospha"/>
    <property type="match status" value="1"/>
</dbReference>
<protein>
    <submittedName>
        <fullName evidence="1">HAD-IIIA family hydrolase</fullName>
    </submittedName>
</protein>
<dbReference type="InterPro" id="IPR006439">
    <property type="entry name" value="HAD-SF_hydro_IA"/>
</dbReference>
<gene>
    <name evidence="1" type="ORF">DWX93_11770</name>
</gene>
<proteinExistence type="predicted"/>
<dbReference type="Gene3D" id="1.10.150.240">
    <property type="entry name" value="Putative phosphatase, domain 2"/>
    <property type="match status" value="1"/>
</dbReference>
<dbReference type="SUPFAM" id="SSF56784">
    <property type="entry name" value="HAD-like"/>
    <property type="match status" value="1"/>
</dbReference>
<dbReference type="EMBL" id="QRVL01000010">
    <property type="protein sequence ID" value="RGS38897.1"/>
    <property type="molecule type" value="Genomic_DNA"/>
</dbReference>
<dbReference type="NCBIfam" id="TIGR01662">
    <property type="entry name" value="HAD-SF-IIIA"/>
    <property type="match status" value="1"/>
</dbReference>
<evidence type="ECO:0000313" key="2">
    <source>
        <dbReference type="Proteomes" id="UP000266172"/>
    </source>
</evidence>
<dbReference type="Pfam" id="PF13419">
    <property type="entry name" value="HAD_2"/>
    <property type="match status" value="1"/>
</dbReference>
<dbReference type="Proteomes" id="UP000266172">
    <property type="component" value="Unassembled WGS sequence"/>
</dbReference>
<dbReference type="GeneID" id="93724534"/>
<dbReference type="PANTHER" id="PTHR43434:SF1">
    <property type="entry name" value="PHOSPHOGLYCOLATE PHOSPHATASE"/>
    <property type="match status" value="1"/>
</dbReference>
<dbReference type="InterPro" id="IPR050155">
    <property type="entry name" value="HAD-like_hydrolase_sf"/>
</dbReference>
<dbReference type="GO" id="GO:0005829">
    <property type="term" value="C:cytosol"/>
    <property type="evidence" value="ECO:0007669"/>
    <property type="project" value="TreeGrafter"/>
</dbReference>